<dbReference type="EMBL" id="SOBT01000008">
    <property type="protein sequence ID" value="TDU32809.1"/>
    <property type="molecule type" value="Genomic_DNA"/>
</dbReference>
<comment type="caution">
    <text evidence="8">The sequence shown here is derived from an EMBL/GenBank/DDBJ whole genome shotgun (WGS) entry which is preliminary data.</text>
</comment>
<keyword evidence="5 7" id="KW-0472">Membrane</keyword>
<evidence type="ECO:0000313" key="8">
    <source>
        <dbReference type="EMBL" id="TDU32809.1"/>
    </source>
</evidence>
<evidence type="ECO:0000256" key="2">
    <source>
        <dbReference type="ARBA" id="ARBA00022475"/>
    </source>
</evidence>
<evidence type="ECO:0000256" key="6">
    <source>
        <dbReference type="SAM" id="MobiDB-lite"/>
    </source>
</evidence>
<keyword evidence="2" id="KW-1003">Cell membrane</keyword>
<gene>
    <name evidence="8" type="ORF">DFR24_2214</name>
</gene>
<accession>A0A4S3JZQ5</accession>
<evidence type="ECO:0000256" key="5">
    <source>
        <dbReference type="ARBA" id="ARBA00023136"/>
    </source>
</evidence>
<evidence type="ECO:0000256" key="3">
    <source>
        <dbReference type="ARBA" id="ARBA00022692"/>
    </source>
</evidence>
<dbReference type="InterPro" id="IPR005171">
    <property type="entry name" value="Cyt_c_oxidase_su4_prok"/>
</dbReference>
<feature type="transmembrane region" description="Helical" evidence="7">
    <location>
        <begin position="69"/>
        <end position="91"/>
    </location>
</feature>
<dbReference type="Proteomes" id="UP000295341">
    <property type="component" value="Unassembled WGS sequence"/>
</dbReference>
<dbReference type="AlphaFoldDB" id="A0A4S3JZQ5"/>
<dbReference type="RefSeq" id="WP_133881286.1">
    <property type="nucleotide sequence ID" value="NZ_MWIN01000036.1"/>
</dbReference>
<evidence type="ECO:0000256" key="1">
    <source>
        <dbReference type="ARBA" id="ARBA00004651"/>
    </source>
</evidence>
<reference evidence="8 9" key="1">
    <citation type="submission" date="2019-03" db="EMBL/GenBank/DDBJ databases">
        <title>Genomic Encyclopedia of Type Strains, Phase IV (KMG-IV): sequencing the most valuable type-strain genomes for metagenomic binning, comparative biology and taxonomic classification.</title>
        <authorList>
            <person name="Goeker M."/>
        </authorList>
    </citation>
    <scope>NUCLEOTIDE SEQUENCE [LARGE SCALE GENOMIC DNA]</scope>
    <source>
        <strain evidence="8 9">DSM 26377</strain>
    </source>
</reference>
<proteinExistence type="predicted"/>
<evidence type="ECO:0000256" key="4">
    <source>
        <dbReference type="ARBA" id="ARBA00022989"/>
    </source>
</evidence>
<keyword evidence="3 7" id="KW-0812">Transmembrane</keyword>
<name>A0A4S3JZQ5_9GAMM</name>
<keyword evidence="9" id="KW-1185">Reference proteome</keyword>
<organism evidence="8 9">
    <name type="scientific">Panacagrimonas perspica</name>
    <dbReference type="NCBI Taxonomy" id="381431"/>
    <lineage>
        <taxon>Bacteria</taxon>
        <taxon>Pseudomonadati</taxon>
        <taxon>Pseudomonadota</taxon>
        <taxon>Gammaproteobacteria</taxon>
        <taxon>Nevskiales</taxon>
        <taxon>Nevskiaceae</taxon>
        <taxon>Panacagrimonas</taxon>
    </lineage>
</organism>
<feature type="transmembrane region" description="Helical" evidence="7">
    <location>
        <begin position="38"/>
        <end position="57"/>
    </location>
</feature>
<protein>
    <submittedName>
        <fullName evidence="8">Cytochrome c oxidase subunit IV</fullName>
    </submittedName>
</protein>
<comment type="subcellular location">
    <subcellularLocation>
        <location evidence="1">Cell membrane</location>
        <topology evidence="1">Multi-pass membrane protein</topology>
    </subcellularLocation>
</comment>
<sequence length="130" mass="13414">MNVRTAGTRTLHLTWAALILATLFGVGTAQLLGHPLLAAAAIMVVAGGKIFLILRNFMELHQGPLAYRLFFASWIVACVVGISASFAFSLFNTSARASTGLLNSSSAPQGDGTPVSAPRSNGSGPGLKAD</sequence>
<feature type="region of interest" description="Disordered" evidence="6">
    <location>
        <begin position="101"/>
        <end position="130"/>
    </location>
</feature>
<dbReference type="GO" id="GO:0005886">
    <property type="term" value="C:plasma membrane"/>
    <property type="evidence" value="ECO:0007669"/>
    <property type="project" value="UniProtKB-SubCell"/>
</dbReference>
<dbReference type="Pfam" id="PF03626">
    <property type="entry name" value="COX4_pro"/>
    <property type="match status" value="1"/>
</dbReference>
<evidence type="ECO:0000313" key="9">
    <source>
        <dbReference type="Proteomes" id="UP000295341"/>
    </source>
</evidence>
<feature type="transmembrane region" description="Helical" evidence="7">
    <location>
        <begin position="12"/>
        <end position="32"/>
    </location>
</feature>
<keyword evidence="4 7" id="KW-1133">Transmembrane helix</keyword>
<evidence type="ECO:0000256" key="7">
    <source>
        <dbReference type="SAM" id="Phobius"/>
    </source>
</evidence>